<comment type="caution">
    <text evidence="2">The sequence shown here is derived from an EMBL/GenBank/DDBJ whole genome shotgun (WGS) entry which is preliminary data.</text>
</comment>
<organism evidence="2 3">
    <name type="scientific">Steroidobacter agaridevorans</name>
    <dbReference type="NCBI Taxonomy" id="2695856"/>
    <lineage>
        <taxon>Bacteria</taxon>
        <taxon>Pseudomonadati</taxon>
        <taxon>Pseudomonadota</taxon>
        <taxon>Gammaproteobacteria</taxon>
        <taxon>Steroidobacterales</taxon>
        <taxon>Steroidobacteraceae</taxon>
        <taxon>Steroidobacter</taxon>
    </lineage>
</organism>
<evidence type="ECO:0000313" key="2">
    <source>
        <dbReference type="EMBL" id="GFE84971.1"/>
    </source>
</evidence>
<evidence type="ECO:0000259" key="1">
    <source>
        <dbReference type="Pfam" id="PF20283"/>
    </source>
</evidence>
<dbReference type="Proteomes" id="UP000445000">
    <property type="component" value="Unassembled WGS sequence"/>
</dbReference>
<dbReference type="AlphaFoldDB" id="A0A829YPN4"/>
<reference evidence="3" key="1">
    <citation type="submission" date="2020-01" db="EMBL/GenBank/DDBJ databases">
        <title>'Steroidobacter agaridevorans' sp. nov., agar-degrading bacteria isolated from rhizosphere soils.</title>
        <authorList>
            <person name="Ikenaga M."/>
            <person name="Kataoka M."/>
            <person name="Murouchi A."/>
            <person name="Katsuragi S."/>
            <person name="Sakai M."/>
        </authorList>
    </citation>
    <scope>NUCLEOTIDE SEQUENCE [LARGE SCALE GENOMIC DNA]</scope>
    <source>
        <strain evidence="3">YU21-B</strain>
    </source>
</reference>
<evidence type="ECO:0000313" key="3">
    <source>
        <dbReference type="Proteomes" id="UP000445000"/>
    </source>
</evidence>
<dbReference type="RefSeq" id="WP_161816541.1">
    <property type="nucleotide sequence ID" value="NZ_BLJN01000012.1"/>
</dbReference>
<protein>
    <recommendedName>
        <fullName evidence="1">ABC-three component systems C-terminal domain-containing protein</fullName>
    </recommendedName>
</protein>
<sequence>MSGPRFSAADASLGYAYQVRIALLRALQYARAGVQFDVAIETLDDVSFSTTGDAPFELLQLKHSLRAKAGLSDSSPDLWKTLRIWCTKWRAGNLELGVKLFLVSTSIAADGSAAACLRSGCRDRETPRALLDAAASTSMNKDNLAAYEAWKALSPIDQISLLEQIEVLDGAPTIADLEEQLLEQLWGFAESSKRPTFLEYLEGWWFRRVLRQLARVSPPIPVAELEAQLDRLREQFRMDSLPIDEDLLSRELDAALVGSYRSHVFVRQMELIKARASRIGIAIREYFRAYEQRSKWVRQDLVLDVELRGYERQLIEEWELTREQLFARLGNEATESTLQEVGLQLLTWAENNIIPIRTGVTTPFVSRGSFHMLADEQRIGWHPHFRELLARVLAAPSESVP</sequence>
<feature type="domain" description="ABC-three component systems C-terminal" evidence="1">
    <location>
        <begin position="265"/>
        <end position="389"/>
    </location>
</feature>
<name>A0A829YPN4_9GAMM</name>
<dbReference type="InterPro" id="IPR046913">
    <property type="entry name" value="ABC-3C_CTD7"/>
</dbReference>
<proteinExistence type="predicted"/>
<accession>A0A829YPN4</accession>
<dbReference type="EMBL" id="BLJN01000012">
    <property type="protein sequence ID" value="GFE84971.1"/>
    <property type="molecule type" value="Genomic_DNA"/>
</dbReference>
<keyword evidence="3" id="KW-1185">Reference proteome</keyword>
<gene>
    <name evidence="2" type="ORF">GCM10011487_69710</name>
</gene>
<dbReference type="Pfam" id="PF20283">
    <property type="entry name" value="CTD7"/>
    <property type="match status" value="1"/>
</dbReference>